<dbReference type="Proteomes" id="UP000186922">
    <property type="component" value="Unassembled WGS sequence"/>
</dbReference>
<dbReference type="EMBL" id="BDGG01000011">
    <property type="protein sequence ID" value="GAV04936.1"/>
    <property type="molecule type" value="Genomic_DNA"/>
</dbReference>
<proteinExistence type="predicted"/>
<protein>
    <submittedName>
        <fullName evidence="1">Uncharacterized protein</fullName>
    </submittedName>
</protein>
<keyword evidence="2" id="KW-1185">Reference proteome</keyword>
<sequence length="74" mass="8375">MRDAVGSIPTTSTFWRDRGKTYDELDQSTIAMSDVRRLASEVNGLFGDETAHDICEVQFLIDEVLQKVAEEGFY</sequence>
<gene>
    <name evidence="1" type="primary">RvY_15136-1</name>
    <name evidence="1" type="synonym">RvY_15136.1</name>
    <name evidence="1" type="ORF">RvY_15136</name>
</gene>
<comment type="caution">
    <text evidence="1">The sequence shown here is derived from an EMBL/GenBank/DDBJ whole genome shotgun (WGS) entry which is preliminary data.</text>
</comment>
<dbReference type="AlphaFoldDB" id="A0A1D1VVH1"/>
<evidence type="ECO:0000313" key="2">
    <source>
        <dbReference type="Proteomes" id="UP000186922"/>
    </source>
</evidence>
<reference evidence="1 2" key="1">
    <citation type="journal article" date="2016" name="Nat. Commun.">
        <title>Extremotolerant tardigrade genome and improved radiotolerance of human cultured cells by tardigrade-unique protein.</title>
        <authorList>
            <person name="Hashimoto T."/>
            <person name="Horikawa D.D."/>
            <person name="Saito Y."/>
            <person name="Kuwahara H."/>
            <person name="Kozuka-Hata H."/>
            <person name="Shin-I T."/>
            <person name="Minakuchi Y."/>
            <person name="Ohishi K."/>
            <person name="Motoyama A."/>
            <person name="Aizu T."/>
            <person name="Enomoto A."/>
            <person name="Kondo K."/>
            <person name="Tanaka S."/>
            <person name="Hara Y."/>
            <person name="Koshikawa S."/>
            <person name="Sagara H."/>
            <person name="Miura T."/>
            <person name="Yokobori S."/>
            <person name="Miyagawa K."/>
            <person name="Suzuki Y."/>
            <person name="Kubo T."/>
            <person name="Oyama M."/>
            <person name="Kohara Y."/>
            <person name="Fujiyama A."/>
            <person name="Arakawa K."/>
            <person name="Katayama T."/>
            <person name="Toyoda A."/>
            <person name="Kunieda T."/>
        </authorList>
    </citation>
    <scope>NUCLEOTIDE SEQUENCE [LARGE SCALE GENOMIC DNA]</scope>
    <source>
        <strain evidence="1 2">YOKOZUNA-1</strain>
    </source>
</reference>
<organism evidence="1 2">
    <name type="scientific">Ramazzottius varieornatus</name>
    <name type="common">Water bear</name>
    <name type="synonym">Tardigrade</name>
    <dbReference type="NCBI Taxonomy" id="947166"/>
    <lineage>
        <taxon>Eukaryota</taxon>
        <taxon>Metazoa</taxon>
        <taxon>Ecdysozoa</taxon>
        <taxon>Tardigrada</taxon>
        <taxon>Eutardigrada</taxon>
        <taxon>Parachela</taxon>
        <taxon>Hypsibioidea</taxon>
        <taxon>Ramazzottiidae</taxon>
        <taxon>Ramazzottius</taxon>
    </lineage>
</organism>
<name>A0A1D1VVH1_RAMVA</name>
<accession>A0A1D1VVH1</accession>
<evidence type="ECO:0000313" key="1">
    <source>
        <dbReference type="EMBL" id="GAV04936.1"/>
    </source>
</evidence>